<name>A0ABQ9MQ73_HEVBR</name>
<dbReference type="Gene3D" id="2.60.40.10">
    <property type="entry name" value="Immunoglobulins"/>
    <property type="match status" value="1"/>
</dbReference>
<dbReference type="InterPro" id="IPR014756">
    <property type="entry name" value="Ig_E-set"/>
</dbReference>
<organism evidence="4 5">
    <name type="scientific">Hevea brasiliensis</name>
    <name type="common">Para rubber tree</name>
    <name type="synonym">Siphonia brasiliensis</name>
    <dbReference type="NCBI Taxonomy" id="3981"/>
    <lineage>
        <taxon>Eukaryota</taxon>
        <taxon>Viridiplantae</taxon>
        <taxon>Streptophyta</taxon>
        <taxon>Embryophyta</taxon>
        <taxon>Tracheophyta</taxon>
        <taxon>Spermatophyta</taxon>
        <taxon>Magnoliopsida</taxon>
        <taxon>eudicotyledons</taxon>
        <taxon>Gunneridae</taxon>
        <taxon>Pentapetalae</taxon>
        <taxon>rosids</taxon>
        <taxon>fabids</taxon>
        <taxon>Malpighiales</taxon>
        <taxon>Euphorbiaceae</taxon>
        <taxon>Crotonoideae</taxon>
        <taxon>Micrandreae</taxon>
        <taxon>Hevea</taxon>
    </lineage>
</organism>
<evidence type="ECO:0000259" key="3">
    <source>
        <dbReference type="Pfam" id="PF16561"/>
    </source>
</evidence>
<evidence type="ECO:0000313" key="5">
    <source>
        <dbReference type="Proteomes" id="UP001174677"/>
    </source>
</evidence>
<dbReference type="EMBL" id="JARPOI010000005">
    <property type="protein sequence ID" value="KAJ9181535.1"/>
    <property type="molecule type" value="Genomic_DNA"/>
</dbReference>
<dbReference type="CDD" id="cd02859">
    <property type="entry name" value="E_set_AMPKbeta_like_N"/>
    <property type="match status" value="1"/>
</dbReference>
<dbReference type="InterPro" id="IPR013783">
    <property type="entry name" value="Ig-like_fold"/>
</dbReference>
<evidence type="ECO:0000256" key="1">
    <source>
        <dbReference type="SAM" id="Coils"/>
    </source>
</evidence>
<dbReference type="PANTHER" id="PTHR47434">
    <property type="entry name" value="PROTEIN PTST HOMOLOG 3, CHLOROPLASTIC"/>
    <property type="match status" value="1"/>
</dbReference>
<protein>
    <recommendedName>
        <fullName evidence="3">AMP-activated protein kinase glycogen-binding domain-containing protein</fullName>
    </recommendedName>
</protein>
<feature type="region of interest" description="Disordered" evidence="2">
    <location>
        <begin position="387"/>
        <end position="461"/>
    </location>
</feature>
<proteinExistence type="predicted"/>
<feature type="coiled-coil region" evidence="1">
    <location>
        <begin position="484"/>
        <end position="525"/>
    </location>
</feature>
<dbReference type="PANTHER" id="PTHR47434:SF2">
    <property type="entry name" value="PROTEIN PTST HOMOLOG 3, CHLOROPLASTIC"/>
    <property type="match status" value="1"/>
</dbReference>
<accession>A0ABQ9MQ73</accession>
<keyword evidence="5" id="KW-1185">Reference proteome</keyword>
<dbReference type="Pfam" id="PF16561">
    <property type="entry name" value="AMPK1_CBM"/>
    <property type="match status" value="1"/>
</dbReference>
<dbReference type="Proteomes" id="UP001174677">
    <property type="component" value="Chromosome 5"/>
</dbReference>
<comment type="caution">
    <text evidence="4">The sequence shown here is derived from an EMBL/GenBank/DDBJ whole genome shotgun (WGS) entry which is preliminary data.</text>
</comment>
<dbReference type="SUPFAM" id="SSF81296">
    <property type="entry name" value="E set domains"/>
    <property type="match status" value="1"/>
</dbReference>
<evidence type="ECO:0000313" key="4">
    <source>
        <dbReference type="EMBL" id="KAJ9181535.1"/>
    </source>
</evidence>
<dbReference type="InterPro" id="IPR032640">
    <property type="entry name" value="AMPK1_CBM"/>
</dbReference>
<reference evidence="4" key="1">
    <citation type="journal article" date="2023" name="Plant Biotechnol. J.">
        <title>Chromosome-level wild Hevea brasiliensis genome provides new tools for genomic-assisted breeding and valuable loci to elevate rubber yield.</title>
        <authorList>
            <person name="Cheng H."/>
            <person name="Song X."/>
            <person name="Hu Y."/>
            <person name="Wu T."/>
            <person name="Yang Q."/>
            <person name="An Z."/>
            <person name="Feng S."/>
            <person name="Deng Z."/>
            <person name="Wu W."/>
            <person name="Zeng X."/>
            <person name="Tu M."/>
            <person name="Wang X."/>
            <person name="Huang H."/>
        </authorList>
    </citation>
    <scope>NUCLEOTIDE SEQUENCE</scope>
    <source>
        <strain evidence="4">MT/VB/25A 57/8</strain>
    </source>
</reference>
<feature type="domain" description="AMP-activated protein kinase glycogen-binding" evidence="3">
    <location>
        <begin position="542"/>
        <end position="632"/>
    </location>
</feature>
<gene>
    <name evidence="4" type="ORF">P3X46_009657</name>
</gene>
<sequence length="633" mass="70373">MPTLSQSPCFLSFSSHKFFLIQGGCKISWNTRYHPPQKNFRFCVCSAKKSRGGRKVKSNIELCNDIREFISAVGLPEGHVPSMKELSDHGRTDLAHIVRRRGYKVIRDLLSNSMEEEIDGSNIEKTLPKEQDTISDHTDILTEGQDEKVEDIIEDSSLPTEVPIIYYHSDSAGSNPECNSSDHSSKHTESLVRVSLDIEWQNDEDKSMVKDINSSTPLSNIEQQLGEVQNVVQQRSSATPFGNVEQQDQEALSVVEDNSLSTEVLIMDNSHGSLNGYLDPNSDINTFVPMESSVNSSLGEKGLDNSKGQQEKVNRMAEDIVLPTGVLNLKRPADSPVSSLNFGDHSSMPGDPAAMSLEDKVAKFIQSGDLDVIEDTFYGILDESTKYSEGVNEPENETEIPSKTPSEEKSEHAVSRSNAALALNGNIPTSKHNLPPVRIYHPARNDSLSDEGPASSDLDKDYDVETNKREDQIEINHLKLMLVMRQKELELSRLKEQIEKEKLALSDLQTKAEREISKAQKLISEKDVELLAAEESLSGLVEVKIQYTGDGEIVEVAGSFSGWHHPIKMDPQPSSSNSDTTGSRKSRFWSTMLWLYPGVYEIKFIVDGHWKIDPQIETVTKGGICNNILQVVG</sequence>
<feature type="compositionally biased region" description="Basic and acidic residues" evidence="2">
    <location>
        <begin position="405"/>
        <end position="414"/>
    </location>
</feature>
<keyword evidence="1" id="KW-0175">Coiled coil</keyword>
<evidence type="ECO:0000256" key="2">
    <source>
        <dbReference type="SAM" id="MobiDB-lite"/>
    </source>
</evidence>